<comment type="caution">
    <text evidence="2">The sequence shown here is derived from an EMBL/GenBank/DDBJ whole genome shotgun (WGS) entry which is preliminary data.</text>
</comment>
<organism evidence="2 3">
    <name type="scientific">Paraburkholderia dinghuensis</name>
    <dbReference type="NCBI Taxonomy" id="2305225"/>
    <lineage>
        <taxon>Bacteria</taxon>
        <taxon>Pseudomonadati</taxon>
        <taxon>Pseudomonadota</taxon>
        <taxon>Betaproteobacteria</taxon>
        <taxon>Burkholderiales</taxon>
        <taxon>Burkholderiaceae</taxon>
        <taxon>Paraburkholderia</taxon>
    </lineage>
</organism>
<keyword evidence="3" id="KW-1185">Reference proteome</keyword>
<reference evidence="2 3" key="1">
    <citation type="submission" date="2018-11" db="EMBL/GenBank/DDBJ databases">
        <title>Paraburkholderia sp. DHOA04, isolated from soil.</title>
        <authorList>
            <person name="Gao Z.-H."/>
            <person name="Qiu L.-H."/>
            <person name="Fu J.-C."/>
        </authorList>
    </citation>
    <scope>NUCLEOTIDE SEQUENCE [LARGE SCALE GENOMIC DNA]</scope>
    <source>
        <strain evidence="2 3">DHOA04</strain>
    </source>
</reference>
<name>A0A3N6MPA8_9BURK</name>
<feature type="signal peptide" evidence="1">
    <location>
        <begin position="1"/>
        <end position="25"/>
    </location>
</feature>
<dbReference type="AlphaFoldDB" id="A0A3N6MPA8"/>
<dbReference type="RefSeq" id="WP_124151935.1">
    <property type="nucleotide sequence ID" value="NZ_RQIS01000010.1"/>
</dbReference>
<gene>
    <name evidence="2" type="ORF">D1Y85_15435</name>
</gene>
<dbReference type="OrthoDB" id="9132791at2"/>
<dbReference type="Proteomes" id="UP000272778">
    <property type="component" value="Unassembled WGS sequence"/>
</dbReference>
<evidence type="ECO:0000256" key="1">
    <source>
        <dbReference type="SAM" id="SignalP"/>
    </source>
</evidence>
<accession>A0A3N6MPA8</accession>
<proteinExistence type="predicted"/>
<dbReference type="Pfam" id="PF13663">
    <property type="entry name" value="DUF4148"/>
    <property type="match status" value="1"/>
</dbReference>
<evidence type="ECO:0000313" key="2">
    <source>
        <dbReference type="EMBL" id="RQH05448.1"/>
    </source>
</evidence>
<evidence type="ECO:0000313" key="3">
    <source>
        <dbReference type="Proteomes" id="UP000272778"/>
    </source>
</evidence>
<dbReference type="InterPro" id="IPR025421">
    <property type="entry name" value="DUF4148"/>
</dbReference>
<dbReference type="EMBL" id="RQIS01000010">
    <property type="protein sequence ID" value="RQH05448.1"/>
    <property type="molecule type" value="Genomic_DNA"/>
</dbReference>
<feature type="chain" id="PRO_5017957580" evidence="1">
    <location>
        <begin position="26"/>
        <end position="92"/>
    </location>
</feature>
<protein>
    <submittedName>
        <fullName evidence="2">DUF4148 domain-containing protein</fullName>
    </submittedName>
</protein>
<keyword evidence="1" id="KW-0732">Signal</keyword>
<sequence>MTTSSRIALASLVAACSVASASALAQDLTNNPQGPLTRAQVRADLIDWLQAGYDPLNWLEYPENAQRASVIVAQRRAERAAAGGAMQPMQSQ</sequence>